<protein>
    <submittedName>
        <fullName evidence="4">Heat shock 70 kDa protein 15</fullName>
    </submittedName>
</protein>
<evidence type="ECO:0000256" key="2">
    <source>
        <dbReference type="ARBA" id="ARBA00022840"/>
    </source>
</evidence>
<organism evidence="4 5">
    <name type="scientific">Platanthera guangdongensis</name>
    <dbReference type="NCBI Taxonomy" id="2320717"/>
    <lineage>
        <taxon>Eukaryota</taxon>
        <taxon>Viridiplantae</taxon>
        <taxon>Streptophyta</taxon>
        <taxon>Embryophyta</taxon>
        <taxon>Tracheophyta</taxon>
        <taxon>Spermatophyta</taxon>
        <taxon>Magnoliopsida</taxon>
        <taxon>Liliopsida</taxon>
        <taxon>Asparagales</taxon>
        <taxon>Orchidaceae</taxon>
        <taxon>Orchidoideae</taxon>
        <taxon>Orchideae</taxon>
        <taxon>Orchidinae</taxon>
        <taxon>Platanthera</taxon>
    </lineage>
</organism>
<feature type="region of interest" description="Disordered" evidence="3">
    <location>
        <begin position="41"/>
        <end position="99"/>
    </location>
</feature>
<dbReference type="Gene3D" id="2.60.34.10">
    <property type="entry name" value="Substrate Binding Domain Of DNAk, Chain A, domain 1"/>
    <property type="match status" value="2"/>
</dbReference>
<dbReference type="PANTHER" id="PTHR45639">
    <property type="entry name" value="HSC70CB, ISOFORM G-RELATED"/>
    <property type="match status" value="1"/>
</dbReference>
<dbReference type="EMBL" id="JBBWWR010000007">
    <property type="protein sequence ID" value="KAK8963575.1"/>
    <property type="molecule type" value="Genomic_DNA"/>
</dbReference>
<keyword evidence="2" id="KW-0067">ATP-binding</keyword>
<evidence type="ECO:0000256" key="3">
    <source>
        <dbReference type="SAM" id="MobiDB-lite"/>
    </source>
</evidence>
<feature type="compositionally biased region" description="Low complexity" evidence="3">
    <location>
        <begin position="82"/>
        <end position="99"/>
    </location>
</feature>
<keyword evidence="1" id="KW-0547">Nucleotide-binding</keyword>
<dbReference type="PANTHER" id="PTHR45639:SF4">
    <property type="entry name" value="HSC70CB, ISOFORM G"/>
    <property type="match status" value="1"/>
</dbReference>
<proteinExistence type="predicted"/>
<gene>
    <name evidence="4" type="primary">HSP70-15</name>
    <name evidence="4" type="ORF">KSP40_PGU006082</name>
</gene>
<keyword evidence="5" id="KW-1185">Reference proteome</keyword>
<dbReference type="InterPro" id="IPR013126">
    <property type="entry name" value="Hsp_70_fam"/>
</dbReference>
<feature type="compositionally biased region" description="Low complexity" evidence="3">
    <location>
        <begin position="44"/>
        <end position="53"/>
    </location>
</feature>
<accession>A0ABR2MJ63</accession>
<comment type="caution">
    <text evidence="4">The sequence shown here is derived from an EMBL/GenBank/DDBJ whole genome shotgun (WGS) entry which is preliminary data.</text>
</comment>
<sequence length="408" mass="44392">MILPRKDRGYHGEIALDSSAGWLKRSTPVIPCGAPSYDFSSTKLGPVQPVGPLVGPPPGPVKASDRVEQRTSQEPENRVGGPSASFSSSSSPSPLISSCNESPDIPSCLFPLDEDNYSDIPDCFLPPLDDTPMDTPTCFLPFEDDETSYHSLSFSEDVCDSISLQISTVPIFSIFSESSSSSLDNSSFVLSTPPSPEISQVSPSPCEISVDEISFPTSFSPLSISSSSFDDPFFPILHTAEFFYNSVYSFSGVHESFPFSIAMSWKGPSNDSENGALDHQHIAIVFPKGNLIPGVKTVTFYRCSTFFVDVVYANIIDPCIPSKISTYTVHESFPFSIAMSWKGPSNDSENGALDHQHIAIVFPKGNLIPGVKTVTFYRCSTFFVDVVYANIIDPCIPSKISTYMVFKC</sequence>
<name>A0ABR2MJ63_9ASPA</name>
<evidence type="ECO:0000256" key="1">
    <source>
        <dbReference type="ARBA" id="ARBA00022741"/>
    </source>
</evidence>
<reference evidence="4 5" key="1">
    <citation type="journal article" date="2022" name="Nat. Plants">
        <title>Genomes of leafy and leafless Platanthera orchids illuminate the evolution of mycoheterotrophy.</title>
        <authorList>
            <person name="Li M.H."/>
            <person name="Liu K.W."/>
            <person name="Li Z."/>
            <person name="Lu H.C."/>
            <person name="Ye Q.L."/>
            <person name="Zhang D."/>
            <person name="Wang J.Y."/>
            <person name="Li Y.F."/>
            <person name="Zhong Z.M."/>
            <person name="Liu X."/>
            <person name="Yu X."/>
            <person name="Liu D.K."/>
            <person name="Tu X.D."/>
            <person name="Liu B."/>
            <person name="Hao Y."/>
            <person name="Liao X.Y."/>
            <person name="Jiang Y.T."/>
            <person name="Sun W.H."/>
            <person name="Chen J."/>
            <person name="Chen Y.Q."/>
            <person name="Ai Y."/>
            <person name="Zhai J.W."/>
            <person name="Wu S.S."/>
            <person name="Zhou Z."/>
            <person name="Hsiao Y.Y."/>
            <person name="Wu W.L."/>
            <person name="Chen Y.Y."/>
            <person name="Lin Y.F."/>
            <person name="Hsu J.L."/>
            <person name="Li C.Y."/>
            <person name="Wang Z.W."/>
            <person name="Zhao X."/>
            <person name="Zhong W.Y."/>
            <person name="Ma X.K."/>
            <person name="Ma L."/>
            <person name="Huang J."/>
            <person name="Chen G.Z."/>
            <person name="Huang M.Z."/>
            <person name="Huang L."/>
            <person name="Peng D.H."/>
            <person name="Luo Y.B."/>
            <person name="Zou S.Q."/>
            <person name="Chen S.P."/>
            <person name="Lan S."/>
            <person name="Tsai W.C."/>
            <person name="Van de Peer Y."/>
            <person name="Liu Z.J."/>
        </authorList>
    </citation>
    <scope>NUCLEOTIDE SEQUENCE [LARGE SCALE GENOMIC DNA]</scope>
    <source>
        <strain evidence="4">Lor288</strain>
    </source>
</reference>
<dbReference type="Proteomes" id="UP001412067">
    <property type="component" value="Unassembled WGS sequence"/>
</dbReference>
<feature type="compositionally biased region" description="Basic and acidic residues" evidence="3">
    <location>
        <begin position="63"/>
        <end position="77"/>
    </location>
</feature>
<keyword evidence="4" id="KW-0346">Stress response</keyword>
<evidence type="ECO:0000313" key="5">
    <source>
        <dbReference type="Proteomes" id="UP001412067"/>
    </source>
</evidence>
<evidence type="ECO:0000313" key="4">
    <source>
        <dbReference type="EMBL" id="KAK8963575.1"/>
    </source>
</evidence>
<dbReference type="InterPro" id="IPR029047">
    <property type="entry name" value="HSP70_peptide-bd_sf"/>
</dbReference>